<name>A0A0A9DQU5_ARUDO</name>
<dbReference type="EMBL" id="GBRH01208832">
    <property type="protein sequence ID" value="JAD89063.1"/>
    <property type="molecule type" value="Transcribed_RNA"/>
</dbReference>
<proteinExistence type="predicted"/>
<protein>
    <submittedName>
        <fullName evidence="1">HK3a</fullName>
    </submittedName>
</protein>
<reference evidence="1" key="2">
    <citation type="journal article" date="2015" name="Data Brief">
        <title>Shoot transcriptome of the giant reed, Arundo donax.</title>
        <authorList>
            <person name="Barrero R.A."/>
            <person name="Guerrero F.D."/>
            <person name="Moolhuijzen P."/>
            <person name="Goolsby J.A."/>
            <person name="Tidwell J."/>
            <person name="Bellgard S.E."/>
            <person name="Bellgard M.I."/>
        </authorList>
    </citation>
    <scope>NUCLEOTIDE SEQUENCE</scope>
    <source>
        <tissue evidence="1">Shoot tissue taken approximately 20 cm above the soil surface</tissue>
    </source>
</reference>
<evidence type="ECO:0000313" key="1">
    <source>
        <dbReference type="EMBL" id="JAD89063.1"/>
    </source>
</evidence>
<dbReference type="AlphaFoldDB" id="A0A0A9DQU5"/>
<organism evidence="1">
    <name type="scientific">Arundo donax</name>
    <name type="common">Giant reed</name>
    <name type="synonym">Donax arundinaceus</name>
    <dbReference type="NCBI Taxonomy" id="35708"/>
    <lineage>
        <taxon>Eukaryota</taxon>
        <taxon>Viridiplantae</taxon>
        <taxon>Streptophyta</taxon>
        <taxon>Embryophyta</taxon>
        <taxon>Tracheophyta</taxon>
        <taxon>Spermatophyta</taxon>
        <taxon>Magnoliopsida</taxon>
        <taxon>Liliopsida</taxon>
        <taxon>Poales</taxon>
        <taxon>Poaceae</taxon>
        <taxon>PACMAD clade</taxon>
        <taxon>Arundinoideae</taxon>
        <taxon>Arundineae</taxon>
        <taxon>Arundo</taxon>
    </lineage>
</organism>
<accession>A0A0A9DQU5</accession>
<sequence>MCWNQWPECGQYCVGFQSHTDFLSVRFIWGHRYFNISNYMQKKEAVKQAASG</sequence>
<reference evidence="1" key="1">
    <citation type="submission" date="2014-09" db="EMBL/GenBank/DDBJ databases">
        <authorList>
            <person name="Magalhaes I.L.F."/>
            <person name="Oliveira U."/>
            <person name="Santos F.R."/>
            <person name="Vidigal T.H.D.A."/>
            <person name="Brescovit A.D."/>
            <person name="Santos A.J."/>
        </authorList>
    </citation>
    <scope>NUCLEOTIDE SEQUENCE</scope>
    <source>
        <tissue evidence="1">Shoot tissue taken approximately 20 cm above the soil surface</tissue>
    </source>
</reference>